<organism evidence="4 5">
    <name type="scientific">Noviherbaspirillum galbum</name>
    <dbReference type="NCBI Taxonomy" id="2709383"/>
    <lineage>
        <taxon>Bacteria</taxon>
        <taxon>Pseudomonadati</taxon>
        <taxon>Pseudomonadota</taxon>
        <taxon>Betaproteobacteria</taxon>
        <taxon>Burkholderiales</taxon>
        <taxon>Oxalobacteraceae</taxon>
        <taxon>Noviherbaspirillum</taxon>
    </lineage>
</organism>
<reference evidence="4 5" key="1">
    <citation type="submission" date="2020-02" db="EMBL/GenBank/DDBJ databases">
        <authorList>
            <person name="Kim M.K."/>
        </authorList>
    </citation>
    <scope>NUCLEOTIDE SEQUENCE [LARGE SCALE GENOMIC DNA]</scope>
    <source>
        <strain evidence="4 5">17J57-3</strain>
    </source>
</reference>
<protein>
    <submittedName>
        <fullName evidence="4">Patatin-like phospholipase family protein</fullName>
    </submittedName>
</protein>
<dbReference type="InterPro" id="IPR016035">
    <property type="entry name" value="Acyl_Trfase/lysoPLipase"/>
</dbReference>
<comment type="caution">
    <text evidence="4">The sequence shown here is derived from an EMBL/GenBank/DDBJ whole genome shotgun (WGS) entry which is preliminary data.</text>
</comment>
<keyword evidence="2" id="KW-0442">Lipid degradation</keyword>
<feature type="domain" description="PNPLA" evidence="3">
    <location>
        <begin position="18"/>
        <end position="223"/>
    </location>
</feature>
<name>A0A6B3SUB0_9BURK</name>
<gene>
    <name evidence="4" type="ORF">G3574_23490</name>
</gene>
<evidence type="ECO:0000259" key="3">
    <source>
        <dbReference type="PROSITE" id="PS51635"/>
    </source>
</evidence>
<dbReference type="InterPro" id="IPR002641">
    <property type="entry name" value="PNPLA_dom"/>
</dbReference>
<dbReference type="RefSeq" id="WP_163967979.1">
    <property type="nucleotide sequence ID" value="NZ_JAAIVB010000078.1"/>
</dbReference>
<dbReference type="PROSITE" id="PS51635">
    <property type="entry name" value="PNPLA"/>
    <property type="match status" value="1"/>
</dbReference>
<dbReference type="Proteomes" id="UP000482155">
    <property type="component" value="Unassembled WGS sequence"/>
</dbReference>
<keyword evidence="2" id="KW-0378">Hydrolase</keyword>
<accession>A0A6B3SUB0</accession>
<dbReference type="SUPFAM" id="SSF52151">
    <property type="entry name" value="FabD/lysophospholipase-like"/>
    <property type="match status" value="1"/>
</dbReference>
<proteinExistence type="predicted"/>
<dbReference type="GO" id="GO:0016787">
    <property type="term" value="F:hydrolase activity"/>
    <property type="evidence" value="ECO:0007669"/>
    <property type="project" value="UniProtKB-UniRule"/>
</dbReference>
<sequence>MPAIEPITTVRLSDIDTLVFAGGGNRCWWQAGVMDHLLKGGAVLPAQLVGTSAGAAVAAACLTIGPREAMQRCARLFAGNRRLLEWNRTRSGFPRFVHDRLYPLWIGSWMHDHSLDMVRQAGQRLFVALSHPSSALGTGWSLLLASLANLVESLGDRLHPILPRYLGLRQSFVGLHDCATAAEARTLLVAAASAAPMLRPRRIDDLVAFDGGYLDHAGVFEQDPAQRRRTLVLMTRHHPGLPPLFRWNDRLYWQPSAKVPVSVWDCRQRTTVRAAFAHGWEDARRALEDGRVLCG</sequence>
<dbReference type="AlphaFoldDB" id="A0A6B3SUB0"/>
<dbReference type="Pfam" id="PF01734">
    <property type="entry name" value="Patatin"/>
    <property type="match status" value="1"/>
</dbReference>
<comment type="caution">
    <text evidence="2">Lacks conserved residue(s) required for the propagation of feature annotation.</text>
</comment>
<evidence type="ECO:0000313" key="4">
    <source>
        <dbReference type="EMBL" id="NEX64058.1"/>
    </source>
</evidence>
<dbReference type="Gene3D" id="3.40.1090.10">
    <property type="entry name" value="Cytosolic phospholipase A2 catalytic domain"/>
    <property type="match status" value="1"/>
</dbReference>
<keyword evidence="1 2" id="KW-0443">Lipid metabolism</keyword>
<feature type="active site" description="Proton acceptor" evidence="2">
    <location>
        <position position="210"/>
    </location>
</feature>
<feature type="short sequence motif" description="DGA/G" evidence="2">
    <location>
        <begin position="210"/>
        <end position="212"/>
    </location>
</feature>
<feature type="short sequence motif" description="GXSXG" evidence="2">
    <location>
        <begin position="50"/>
        <end position="54"/>
    </location>
</feature>
<evidence type="ECO:0000313" key="5">
    <source>
        <dbReference type="Proteomes" id="UP000482155"/>
    </source>
</evidence>
<evidence type="ECO:0000256" key="1">
    <source>
        <dbReference type="ARBA" id="ARBA00023098"/>
    </source>
</evidence>
<dbReference type="EMBL" id="JAAIVB010000078">
    <property type="protein sequence ID" value="NEX64058.1"/>
    <property type="molecule type" value="Genomic_DNA"/>
</dbReference>
<keyword evidence="5" id="KW-1185">Reference proteome</keyword>
<feature type="active site" description="Nucleophile" evidence="2">
    <location>
        <position position="52"/>
    </location>
</feature>
<evidence type="ECO:0000256" key="2">
    <source>
        <dbReference type="PROSITE-ProRule" id="PRU01161"/>
    </source>
</evidence>
<dbReference type="GO" id="GO:0016042">
    <property type="term" value="P:lipid catabolic process"/>
    <property type="evidence" value="ECO:0007669"/>
    <property type="project" value="UniProtKB-UniRule"/>
</dbReference>